<evidence type="ECO:0000259" key="8">
    <source>
        <dbReference type="Pfam" id="PF01709"/>
    </source>
</evidence>
<feature type="domain" description="TACO1/YebC-like second and third" evidence="8">
    <location>
        <begin position="82"/>
        <end position="238"/>
    </location>
</feature>
<dbReference type="InterPro" id="IPR026564">
    <property type="entry name" value="Transcrip_reg_TACO1-like_dom3"/>
</dbReference>
<dbReference type="NCBIfam" id="NF001030">
    <property type="entry name" value="PRK00110.1"/>
    <property type="match status" value="1"/>
</dbReference>
<comment type="subcellular location">
    <subcellularLocation>
        <location evidence="6">Cytoplasm</location>
    </subcellularLocation>
</comment>
<dbReference type="NCBIfam" id="TIGR01033">
    <property type="entry name" value="YebC/PmpR family DNA-binding transcriptional regulator"/>
    <property type="match status" value="1"/>
</dbReference>
<dbReference type="InterPro" id="IPR017856">
    <property type="entry name" value="Integrase-like_N"/>
</dbReference>
<keyword evidence="2 6" id="KW-0963">Cytoplasm</keyword>
<evidence type="ECO:0000256" key="6">
    <source>
        <dbReference type="HAMAP-Rule" id="MF_00693"/>
    </source>
</evidence>
<comment type="similarity">
    <text evidence="1 6">Belongs to the TACO1 family.</text>
</comment>
<dbReference type="GO" id="GO:0006355">
    <property type="term" value="P:regulation of DNA-templated transcription"/>
    <property type="evidence" value="ECO:0007669"/>
    <property type="project" value="UniProtKB-UniRule"/>
</dbReference>
<dbReference type="GO" id="GO:0005829">
    <property type="term" value="C:cytosol"/>
    <property type="evidence" value="ECO:0007669"/>
    <property type="project" value="TreeGrafter"/>
</dbReference>
<dbReference type="KEGG" id="fho:H9Q81_00430"/>
<dbReference type="Gene3D" id="1.10.10.200">
    <property type="match status" value="1"/>
</dbReference>
<evidence type="ECO:0000256" key="2">
    <source>
        <dbReference type="ARBA" id="ARBA00022490"/>
    </source>
</evidence>
<sequence length="250" mass="27826">MSGHSKWSNIQHRKGAQDRKRAKLFTKFGRELTIAAKEGGGDPDFNPRLRLAIEKAKAGNMPKDILERAIKKGTGELEGVEYMEIRYEGYGPAGTAFIVDVVTDNKNRSASEVRMVFTRKGGNLGTDGAVAWMFKKEGVITVKAEGLDPDEFMMAALEAGAEDVSLEDDVFEVITNYTEFQSVLENLKNAGYTYEEAEIEMNAENRMEITDLDTAKKVMALYEALEDLDDVQEVYGNFDIADDILAQLDN</sequence>
<evidence type="ECO:0000256" key="7">
    <source>
        <dbReference type="SAM" id="MobiDB-lite"/>
    </source>
</evidence>
<dbReference type="AlphaFoldDB" id="A0A7G9GX08"/>
<keyword evidence="4 6" id="KW-0238">DNA-binding</keyword>
<dbReference type="FunFam" id="3.30.70.980:FF:000002">
    <property type="entry name" value="Probable transcriptional regulatory protein YebC"/>
    <property type="match status" value="1"/>
</dbReference>
<dbReference type="EMBL" id="CP060637">
    <property type="protein sequence ID" value="QNM15340.1"/>
    <property type="molecule type" value="Genomic_DNA"/>
</dbReference>
<dbReference type="NCBIfam" id="NF009044">
    <property type="entry name" value="PRK12378.1"/>
    <property type="match status" value="1"/>
</dbReference>
<dbReference type="RefSeq" id="WP_101473555.1">
    <property type="nucleotide sequence ID" value="NZ_CP060637.1"/>
</dbReference>
<reference evidence="10 11" key="1">
    <citation type="submission" date="2020-08" db="EMBL/GenBank/DDBJ databases">
        <authorList>
            <person name="Liu C."/>
            <person name="Sun Q."/>
        </authorList>
    </citation>
    <scope>NUCLEOTIDE SEQUENCE [LARGE SCALE GENOMIC DNA]</scope>
    <source>
        <strain evidence="10 11">NSJ-57</strain>
    </source>
</reference>
<dbReference type="GO" id="GO:0003677">
    <property type="term" value="F:DNA binding"/>
    <property type="evidence" value="ECO:0007669"/>
    <property type="project" value="UniProtKB-UniRule"/>
</dbReference>
<dbReference type="SUPFAM" id="SSF75625">
    <property type="entry name" value="YebC-like"/>
    <property type="match status" value="1"/>
</dbReference>
<name>A0A7G9GX08_9FUSO</name>
<feature type="compositionally biased region" description="Polar residues" evidence="7">
    <location>
        <begin position="1"/>
        <end position="10"/>
    </location>
</feature>
<evidence type="ECO:0000313" key="10">
    <source>
        <dbReference type="EMBL" id="QNM15340.1"/>
    </source>
</evidence>
<dbReference type="InterPro" id="IPR002876">
    <property type="entry name" value="Transcrip_reg_TACO1-like"/>
</dbReference>
<dbReference type="InterPro" id="IPR048300">
    <property type="entry name" value="TACO1_YebC-like_2nd/3rd_dom"/>
</dbReference>
<evidence type="ECO:0000256" key="5">
    <source>
        <dbReference type="ARBA" id="ARBA00023163"/>
    </source>
</evidence>
<protein>
    <recommendedName>
        <fullName evidence="6">Probable transcriptional regulatory protein H9Q81_00430</fullName>
    </recommendedName>
</protein>
<keyword evidence="3 6" id="KW-0805">Transcription regulation</keyword>
<feature type="domain" description="TACO1/YebC-like N-terminal" evidence="9">
    <location>
        <begin position="5"/>
        <end position="76"/>
    </location>
</feature>
<dbReference type="PANTHER" id="PTHR12532:SF6">
    <property type="entry name" value="TRANSCRIPTIONAL REGULATORY PROTEIN YEBC-RELATED"/>
    <property type="match status" value="1"/>
</dbReference>
<keyword evidence="5 6" id="KW-0804">Transcription</keyword>
<gene>
    <name evidence="10" type="ORF">H9Q81_00430</name>
</gene>
<dbReference type="HAMAP" id="MF_00693">
    <property type="entry name" value="Transcrip_reg_TACO1"/>
    <property type="match status" value="1"/>
</dbReference>
<evidence type="ECO:0000313" key="11">
    <source>
        <dbReference type="Proteomes" id="UP000515913"/>
    </source>
</evidence>
<dbReference type="Pfam" id="PF01709">
    <property type="entry name" value="Transcrip_reg"/>
    <property type="match status" value="1"/>
</dbReference>
<dbReference type="Gene3D" id="3.30.70.980">
    <property type="match status" value="2"/>
</dbReference>
<evidence type="ECO:0000256" key="3">
    <source>
        <dbReference type="ARBA" id="ARBA00023015"/>
    </source>
</evidence>
<evidence type="ECO:0000256" key="4">
    <source>
        <dbReference type="ARBA" id="ARBA00023125"/>
    </source>
</evidence>
<dbReference type="PANTHER" id="PTHR12532">
    <property type="entry name" value="TRANSLATIONAL ACTIVATOR OF CYTOCHROME C OXIDASE 1"/>
    <property type="match status" value="1"/>
</dbReference>
<evidence type="ECO:0000259" key="9">
    <source>
        <dbReference type="Pfam" id="PF20772"/>
    </source>
</evidence>
<organism evidence="10 11">
    <name type="scientific">Fusobacterium hominis</name>
    <dbReference type="NCBI Taxonomy" id="2764326"/>
    <lineage>
        <taxon>Bacteria</taxon>
        <taxon>Fusobacteriati</taxon>
        <taxon>Fusobacteriota</taxon>
        <taxon>Fusobacteriia</taxon>
        <taxon>Fusobacteriales</taxon>
        <taxon>Fusobacteriaceae</taxon>
        <taxon>Fusobacterium</taxon>
    </lineage>
</organism>
<accession>A0A7G9GX08</accession>
<dbReference type="Pfam" id="PF20772">
    <property type="entry name" value="TACO1_YebC_N"/>
    <property type="match status" value="1"/>
</dbReference>
<proteinExistence type="inferred from homology"/>
<feature type="region of interest" description="Disordered" evidence="7">
    <location>
        <begin position="1"/>
        <end position="21"/>
    </location>
</feature>
<evidence type="ECO:0000256" key="1">
    <source>
        <dbReference type="ARBA" id="ARBA00008724"/>
    </source>
</evidence>
<dbReference type="InterPro" id="IPR029072">
    <property type="entry name" value="YebC-like"/>
</dbReference>
<dbReference type="InterPro" id="IPR049083">
    <property type="entry name" value="TACO1_YebC_N"/>
</dbReference>
<dbReference type="FunFam" id="1.10.10.200:FF:000001">
    <property type="entry name" value="Probable transcriptional regulatory protein YebC"/>
    <property type="match status" value="1"/>
</dbReference>
<keyword evidence="11" id="KW-1185">Reference proteome</keyword>
<dbReference type="Proteomes" id="UP000515913">
    <property type="component" value="Chromosome"/>
</dbReference>